<feature type="compositionally biased region" description="Polar residues" evidence="1">
    <location>
        <begin position="294"/>
        <end position="320"/>
    </location>
</feature>
<dbReference type="InterPro" id="IPR041056">
    <property type="entry name" value="DUF5585"/>
</dbReference>
<dbReference type="Ensembl" id="ENSSPAT00000006421.1">
    <property type="protein sequence ID" value="ENSSPAP00000006293.1"/>
    <property type="gene ID" value="ENSSPAG00000004845.1"/>
</dbReference>
<feature type="compositionally biased region" description="Low complexity" evidence="1">
    <location>
        <begin position="138"/>
        <end position="147"/>
    </location>
</feature>
<dbReference type="OrthoDB" id="10071013at2759"/>
<keyword evidence="2" id="KW-0812">Transmembrane</keyword>
<keyword evidence="2" id="KW-0472">Membrane</keyword>
<feature type="region of interest" description="Disordered" evidence="1">
    <location>
        <begin position="165"/>
        <end position="322"/>
    </location>
</feature>
<keyword evidence="5" id="KW-1185">Reference proteome</keyword>
<organism evidence="4">
    <name type="scientific">Stegastes partitus</name>
    <name type="common">bicolor damselfish</name>
    <dbReference type="NCBI Taxonomy" id="144197"/>
    <lineage>
        <taxon>Eukaryota</taxon>
        <taxon>Metazoa</taxon>
        <taxon>Chordata</taxon>
        <taxon>Craniata</taxon>
        <taxon>Vertebrata</taxon>
        <taxon>Euteleostomi</taxon>
        <taxon>Actinopterygii</taxon>
        <taxon>Neopterygii</taxon>
        <taxon>Teleostei</taxon>
        <taxon>Neoteleostei</taxon>
        <taxon>Acanthomorphata</taxon>
        <taxon>Ovalentaria</taxon>
        <taxon>Pomacentridae</taxon>
        <taxon>Stegastes</taxon>
    </lineage>
</organism>
<sequence>MSLYTSILQLSPSVCLHLLYLLMLLADSCSTASKQERTVTDSPLTQLNTTQADCVTGCDGDGSVIKNATAEDFSKNSSRVVATNPPQKNVSYISDLNNTGPIFNQSSVPVSTTNSTVVGKDDKTVLNVNTEGTQQIQSSPNSSSSNNHTTVSHKLSYPVASLIPPKQSAGELNSSTASPASQHPVLPDHQPTSPETVTSPESTLPSTTIGSPTQSTNPGSITSTGRATATTAETVGNVHTNTVPVTSTTTRTPQSTRTTATTPTDRTTTEASHPPATVTKTANTTIIATTSTKMSPSSLAPTPKLTTGMPSVQKTSSTTGPAAITVPNAITPASHNKSFASSTGVAVVEVEGAALTRQLVDTASLLAVLLFGMLFFLVTVAVFATQAYESYRRKDYTQVDYLINGMYTDSGV</sequence>
<dbReference type="RefSeq" id="XP_008292678.1">
    <property type="nucleotide sequence ID" value="XM_008294456.1"/>
</dbReference>
<reference evidence="6" key="2">
    <citation type="submission" date="2025-04" db="UniProtKB">
        <authorList>
            <consortium name="RefSeq"/>
        </authorList>
    </citation>
    <scope>IDENTIFICATION</scope>
</reference>
<dbReference type="GeneTree" id="ENSGT00940000153377"/>
<feature type="compositionally biased region" description="Low complexity" evidence="1">
    <location>
        <begin position="106"/>
        <end position="118"/>
    </location>
</feature>
<dbReference type="AlphaFoldDB" id="A0A3B4ZBW8"/>
<evidence type="ECO:0000313" key="6">
    <source>
        <dbReference type="RefSeq" id="XP_008292678.1"/>
    </source>
</evidence>
<feature type="compositionally biased region" description="Low complexity" evidence="1">
    <location>
        <begin position="240"/>
        <end position="266"/>
    </location>
</feature>
<keyword evidence="3" id="KW-0732">Signal</keyword>
<feature type="signal peptide" evidence="3">
    <location>
        <begin position="1"/>
        <end position="31"/>
    </location>
</feature>
<evidence type="ECO:0000313" key="4">
    <source>
        <dbReference type="Ensembl" id="ENSSPAP00000006293.1"/>
    </source>
</evidence>
<feature type="region of interest" description="Disordered" evidence="1">
    <location>
        <begin position="132"/>
        <end position="153"/>
    </location>
</feature>
<feature type="chain" id="PRO_5044591139" evidence="3">
    <location>
        <begin position="32"/>
        <end position="412"/>
    </location>
</feature>
<evidence type="ECO:0000256" key="1">
    <source>
        <dbReference type="SAM" id="MobiDB-lite"/>
    </source>
</evidence>
<feature type="compositionally biased region" description="Polar residues" evidence="1">
    <location>
        <begin position="170"/>
        <end position="181"/>
    </location>
</feature>
<evidence type="ECO:0000313" key="5">
    <source>
        <dbReference type="Proteomes" id="UP000694891"/>
    </source>
</evidence>
<dbReference type="CTD" id="104949934"/>
<proteinExistence type="predicted"/>
<feature type="compositionally biased region" description="Low complexity" evidence="1">
    <location>
        <begin position="276"/>
        <end position="293"/>
    </location>
</feature>
<evidence type="ECO:0000256" key="2">
    <source>
        <dbReference type="SAM" id="Phobius"/>
    </source>
</evidence>
<name>A0A3B4ZBW8_9TELE</name>
<feature type="region of interest" description="Disordered" evidence="1">
    <location>
        <begin position="103"/>
        <end position="122"/>
    </location>
</feature>
<accession>A0A3B4ZBW8</accession>
<keyword evidence="2" id="KW-1133">Transmembrane helix</keyword>
<dbReference type="STRING" id="144197.ENSSPAP00000006293"/>
<protein>
    <submittedName>
        <fullName evidence="4 6">Integumentary mucin A.1-like</fullName>
    </submittedName>
</protein>
<reference evidence="4" key="1">
    <citation type="submission" date="2023-09" db="UniProtKB">
        <authorList>
            <consortium name="Ensembl"/>
        </authorList>
    </citation>
    <scope>IDENTIFICATION</scope>
</reference>
<dbReference type="Proteomes" id="UP000694891">
    <property type="component" value="Unplaced"/>
</dbReference>
<feature type="compositionally biased region" description="Low complexity" evidence="1">
    <location>
        <begin position="191"/>
        <end position="208"/>
    </location>
</feature>
<feature type="compositionally biased region" description="Polar residues" evidence="1">
    <location>
        <begin position="209"/>
        <end position="239"/>
    </location>
</feature>
<dbReference type="Pfam" id="PF17823">
    <property type="entry name" value="DUF5585"/>
    <property type="match status" value="1"/>
</dbReference>
<feature type="transmembrane region" description="Helical" evidence="2">
    <location>
        <begin position="365"/>
        <end position="384"/>
    </location>
</feature>
<gene>
    <name evidence="6" type="primary">LOC103366671</name>
</gene>
<evidence type="ECO:0000256" key="3">
    <source>
        <dbReference type="SAM" id="SignalP"/>
    </source>
</evidence>